<dbReference type="InterPro" id="IPR029058">
    <property type="entry name" value="AB_hydrolase_fold"/>
</dbReference>
<name>A0ABN6P3D6_9PROT</name>
<organism evidence="1 2">
    <name type="scientific">Roseomonas fluvialis</name>
    <dbReference type="NCBI Taxonomy" id="1750527"/>
    <lineage>
        <taxon>Bacteria</taxon>
        <taxon>Pseudomonadati</taxon>
        <taxon>Pseudomonadota</taxon>
        <taxon>Alphaproteobacteria</taxon>
        <taxon>Acetobacterales</taxon>
        <taxon>Roseomonadaceae</taxon>
        <taxon>Roseomonas</taxon>
    </lineage>
</organism>
<proteinExistence type="predicted"/>
<dbReference type="EMBL" id="AP025637">
    <property type="protein sequence ID" value="BDG72387.1"/>
    <property type="molecule type" value="Genomic_DNA"/>
</dbReference>
<dbReference type="SUPFAM" id="SSF53474">
    <property type="entry name" value="alpha/beta-Hydrolases"/>
    <property type="match status" value="1"/>
</dbReference>
<accession>A0ABN6P3D6</accession>
<gene>
    <name evidence="1" type="ORF">Rmf_23160</name>
</gene>
<keyword evidence="2" id="KW-1185">Reference proteome</keyword>
<dbReference type="Proteomes" id="UP000831327">
    <property type="component" value="Chromosome"/>
</dbReference>
<sequence>MRAMSRSIAIRRAVSLDVPDMPIPPPVASPPPALYSRHGSKERRMLDRLIVVDSVTRLGPEAQGRVIVGGSHGGIYAAYLAAKARVAGVLLNDAGIGLQGAGIAGLDYLDPLGIPAACCSHRTARIGDGFDMLGRGIVTEVNAAAAALGVEPGMWCREAARRLAGAPVPAVDAPASVESRFAIGPRASAMDSNSLMTPADDGTVVVTGSHGALLGGRPETAARAAVFAALYNDADGGIDGAGFTRLPALDARGIAAATYSAWTARIGDGRSAVETGIVSAVNARAASLGLTPGGTVRDAVALLADASMKDHRA</sequence>
<reference evidence="1 2" key="1">
    <citation type="journal article" date="2016" name="Microbes Environ.">
        <title>Phylogenetically diverse aerobic anoxygenic phototrophic bacteria isolated from epilithic biofilms in Tama river, Japan.</title>
        <authorList>
            <person name="Hirose S."/>
            <person name="Matsuura K."/>
            <person name="Haruta S."/>
        </authorList>
    </citation>
    <scope>NUCLEOTIDE SEQUENCE [LARGE SCALE GENOMIC DNA]</scope>
    <source>
        <strain evidence="1 2">S08</strain>
    </source>
</reference>
<protein>
    <submittedName>
        <fullName evidence="1">Uncharacterized protein</fullName>
    </submittedName>
</protein>
<evidence type="ECO:0000313" key="1">
    <source>
        <dbReference type="EMBL" id="BDG72387.1"/>
    </source>
</evidence>
<evidence type="ECO:0000313" key="2">
    <source>
        <dbReference type="Proteomes" id="UP000831327"/>
    </source>
</evidence>